<proteinExistence type="predicted"/>
<name>A0A0E9WYL7_ANGAN</name>
<dbReference type="EMBL" id="GBXM01013138">
    <property type="protein sequence ID" value="JAH95439.1"/>
    <property type="molecule type" value="Transcribed_RNA"/>
</dbReference>
<reference evidence="1" key="2">
    <citation type="journal article" date="2015" name="Fish Shellfish Immunol.">
        <title>Early steps in the European eel (Anguilla anguilla)-Vibrio vulnificus interaction in the gills: Role of the RtxA13 toxin.</title>
        <authorList>
            <person name="Callol A."/>
            <person name="Pajuelo D."/>
            <person name="Ebbesson L."/>
            <person name="Teles M."/>
            <person name="MacKenzie S."/>
            <person name="Amaro C."/>
        </authorList>
    </citation>
    <scope>NUCLEOTIDE SEQUENCE</scope>
</reference>
<evidence type="ECO:0000313" key="1">
    <source>
        <dbReference type="EMBL" id="JAH95439.1"/>
    </source>
</evidence>
<reference evidence="1" key="1">
    <citation type="submission" date="2014-11" db="EMBL/GenBank/DDBJ databases">
        <authorList>
            <person name="Amaro Gonzalez C."/>
        </authorList>
    </citation>
    <scope>NUCLEOTIDE SEQUENCE</scope>
</reference>
<dbReference type="AlphaFoldDB" id="A0A0E9WYL7"/>
<accession>A0A0E9WYL7</accession>
<sequence>MYHANSARHHCNVNDVIVDTADISNFTSPRCSPIVRKRGHNLNQKATELNQNYWSVWLNIHCSLHLLRITLFESILLANLSFRITKARSR</sequence>
<protein>
    <submittedName>
        <fullName evidence="1">Uncharacterized protein</fullName>
    </submittedName>
</protein>
<organism evidence="1">
    <name type="scientific">Anguilla anguilla</name>
    <name type="common">European freshwater eel</name>
    <name type="synonym">Muraena anguilla</name>
    <dbReference type="NCBI Taxonomy" id="7936"/>
    <lineage>
        <taxon>Eukaryota</taxon>
        <taxon>Metazoa</taxon>
        <taxon>Chordata</taxon>
        <taxon>Craniata</taxon>
        <taxon>Vertebrata</taxon>
        <taxon>Euteleostomi</taxon>
        <taxon>Actinopterygii</taxon>
        <taxon>Neopterygii</taxon>
        <taxon>Teleostei</taxon>
        <taxon>Anguilliformes</taxon>
        <taxon>Anguillidae</taxon>
        <taxon>Anguilla</taxon>
    </lineage>
</organism>